<dbReference type="EMBL" id="CP020557">
    <property type="protein sequence ID" value="ARF67902.1"/>
    <property type="molecule type" value="Genomic_DNA"/>
</dbReference>
<dbReference type="Pfam" id="PF13377">
    <property type="entry name" value="Peripla_BP_3"/>
    <property type="match status" value="1"/>
</dbReference>
<reference evidence="4 5" key="1">
    <citation type="submission" date="2017-03" db="EMBL/GenBank/DDBJ databases">
        <title>Paenibacillus larvae genome sequencing.</title>
        <authorList>
            <person name="Dingman D.W."/>
        </authorList>
    </citation>
    <scope>NUCLEOTIDE SEQUENCE [LARGE SCALE GENOMIC DNA]</scope>
    <source>
        <strain evidence="4 5">SAG 10367</strain>
    </source>
</reference>
<dbReference type="InterPro" id="IPR046335">
    <property type="entry name" value="LacI/GalR-like_sensor"/>
</dbReference>
<organism evidence="4 5">
    <name type="scientific">Paenibacillus larvae subsp. pulvifaciens</name>
    <dbReference type="NCBI Taxonomy" id="1477"/>
    <lineage>
        <taxon>Bacteria</taxon>
        <taxon>Bacillati</taxon>
        <taxon>Bacillota</taxon>
        <taxon>Bacilli</taxon>
        <taxon>Bacillales</taxon>
        <taxon>Paenibacillaceae</taxon>
        <taxon>Paenibacillus</taxon>
    </lineage>
</organism>
<evidence type="ECO:0000256" key="2">
    <source>
        <dbReference type="ARBA" id="ARBA00023125"/>
    </source>
</evidence>
<dbReference type="GeneID" id="64220456"/>
<dbReference type="SUPFAM" id="SSF53822">
    <property type="entry name" value="Periplasmic binding protein-like I"/>
    <property type="match status" value="1"/>
</dbReference>
<evidence type="ECO:0000313" key="5">
    <source>
        <dbReference type="Proteomes" id="UP000192727"/>
    </source>
</evidence>
<dbReference type="Pfam" id="PF00356">
    <property type="entry name" value="LacI"/>
    <property type="match status" value="1"/>
</dbReference>
<proteinExistence type="predicted"/>
<dbReference type="PROSITE" id="PS00356">
    <property type="entry name" value="HTH_LACI_1"/>
    <property type="match status" value="1"/>
</dbReference>
<evidence type="ECO:0000256" key="1">
    <source>
        <dbReference type="ARBA" id="ARBA00023015"/>
    </source>
</evidence>
<dbReference type="Gene3D" id="3.40.50.2300">
    <property type="match status" value="2"/>
</dbReference>
<dbReference type="GO" id="GO:0003700">
    <property type="term" value="F:DNA-binding transcription factor activity"/>
    <property type="evidence" value="ECO:0007669"/>
    <property type="project" value="TreeGrafter"/>
</dbReference>
<evidence type="ECO:0000256" key="3">
    <source>
        <dbReference type="ARBA" id="ARBA00023163"/>
    </source>
</evidence>
<sequence length="335" mass="36898">MKSTIYDVAKSAGVSIATVSKVINQTGNISEKTRERVLHTMKELQYQPSVVASALTGKKTSTFGLLIPDLANPFFAEVARNLEDQAQASGYSIVMCSTDNKDRKGLEYISLMQRKQIDGLIVACQFSDWSLFRDSIADDFPVVLFSKDIPSLSMHTVTVDDCKGGYQAIQHLASLNHIRIGIVTEDSPSGDYRLQGAKQAMSDAGIPVINDWIVRVNSSIQEAFEGTSRIFAMKERPTALFACNDLLAIGALQAAQQSALRVPEDLSIIGFDDTILSKIVIPRLTTISQPIQEMARETIQLLLRQSEKPDVPKQKIVFHPQLVLGLSSRLLEQQS</sequence>
<dbReference type="Proteomes" id="UP000192727">
    <property type="component" value="Chromosome"/>
</dbReference>
<keyword evidence="1" id="KW-0805">Transcription regulation</keyword>
<dbReference type="CDD" id="cd01392">
    <property type="entry name" value="HTH_LacI"/>
    <property type="match status" value="1"/>
</dbReference>
<dbReference type="PANTHER" id="PTHR30146:SF147">
    <property type="entry name" value="HTH-TYPE TRANSCRIPTIONAL REGULATOR DEGA"/>
    <property type="match status" value="1"/>
</dbReference>
<dbReference type="AlphaFoldDB" id="A0A1U9YM28"/>
<dbReference type="SMART" id="SM00354">
    <property type="entry name" value="HTH_LACI"/>
    <property type="match status" value="1"/>
</dbReference>
<keyword evidence="3" id="KW-0804">Transcription</keyword>
<dbReference type="RefSeq" id="WP_077996081.1">
    <property type="nucleotide sequence ID" value="NZ_CP019794.1"/>
</dbReference>
<dbReference type="PANTHER" id="PTHR30146">
    <property type="entry name" value="LACI-RELATED TRANSCRIPTIONAL REPRESSOR"/>
    <property type="match status" value="1"/>
</dbReference>
<name>A0A1U9YM28_9BACL</name>
<protein>
    <submittedName>
        <fullName evidence="4">LacI family transcriptional regulator</fullName>
    </submittedName>
</protein>
<dbReference type="Gene3D" id="1.10.260.40">
    <property type="entry name" value="lambda repressor-like DNA-binding domains"/>
    <property type="match status" value="1"/>
</dbReference>
<dbReference type="InterPro" id="IPR010982">
    <property type="entry name" value="Lambda_DNA-bd_dom_sf"/>
</dbReference>
<evidence type="ECO:0000313" key="4">
    <source>
        <dbReference type="EMBL" id="ARF67902.1"/>
    </source>
</evidence>
<dbReference type="PRINTS" id="PR00036">
    <property type="entry name" value="HTHLACI"/>
</dbReference>
<dbReference type="GO" id="GO:0000976">
    <property type="term" value="F:transcription cis-regulatory region binding"/>
    <property type="evidence" value="ECO:0007669"/>
    <property type="project" value="TreeGrafter"/>
</dbReference>
<keyword evidence="2" id="KW-0238">DNA-binding</keyword>
<dbReference type="InterPro" id="IPR000843">
    <property type="entry name" value="HTH_LacI"/>
</dbReference>
<dbReference type="InterPro" id="IPR028082">
    <property type="entry name" value="Peripla_BP_I"/>
</dbReference>
<dbReference type="PROSITE" id="PS50932">
    <property type="entry name" value="HTH_LACI_2"/>
    <property type="match status" value="1"/>
</dbReference>
<accession>A0A1U9YM28</accession>
<gene>
    <name evidence="4" type="ORF">B7C51_08740</name>
</gene>
<dbReference type="CDD" id="cd06267">
    <property type="entry name" value="PBP1_LacI_sugar_binding-like"/>
    <property type="match status" value="1"/>
</dbReference>
<dbReference type="SUPFAM" id="SSF47413">
    <property type="entry name" value="lambda repressor-like DNA-binding domains"/>
    <property type="match status" value="1"/>
</dbReference>